<sequence length="765" mass="80891">MLTLLGIGALQQYDRYRAAQQASGGVTLEVALQGLVHELQKERGLSCGVAGGNDRFRAQLPAQRQLTDAALAQVRAQVAGRQDAASRAVRTGLALVDGLPGVRRSTDSGQGQLVTVFDWFTRTNTALSHLDLGLGNSQDPALRAGVQTLLALGNAKESTGQQRALMMGSLPHGHFISDWYTRFAEARAARMAELDQAAQTATPAEAAALARVWQPGAARQVLAWERQAVGGAGHLDQDAIPADRWYADMTATINGLRTVQVAIGSDVVARADGLAAAAERAALLYAAVAVLAALVLISLAVGTARAVTGPLARLAREAAEVAGQRLPAAVAAVQAGGGEQPEPPRVRVPDRSGDEVRRVAEALDQVQRVAYDLATEQAVLRRNATDSLVSLGRRNQNLVRRQIGFINKLEHEDADPAQLANLFELDHLATRMRRNAESLLVLAGESSPRPWGTAIGVTDVIRAALSEVEEYRRVTLRRVDQVRVVGTVVAEVAHLLAELIENALSFSPPDMDVEIEGRRTSAGYLVAVVDHGLGMTPDALAEANVRLSGTASFMAEPTRFLGHFVVGALARRHGIEVRLGEAPAAGVVARVLLPNVLLEDAPVLESTSESRAELNRQQLQREIDAGTLPPSTAEELRRQVGPVVADAPALAALPRQSRTEPGTVTAAAGQAVAASAAPAPAGAGSRPVSAARTRNGLVKRPRRSAIASAVSEADDRWRAGDQRTPERSPQQVSAMLSSLRTAHERGAAAGRPAGSWNGSNEEKQS</sequence>
<protein>
    <recommendedName>
        <fullName evidence="2">histidine kinase</fullName>
        <ecNumber evidence="2">2.7.13.3</ecNumber>
    </recommendedName>
</protein>
<keyword evidence="4" id="KW-0808">Transferase</keyword>
<evidence type="ECO:0000256" key="6">
    <source>
        <dbReference type="SAM" id="MobiDB-lite"/>
    </source>
</evidence>
<gene>
    <name evidence="9" type="ORF">ACFP3V_18830</name>
</gene>
<dbReference type="Pfam" id="PF02518">
    <property type="entry name" value="HATPase_c"/>
    <property type="match status" value="1"/>
</dbReference>
<dbReference type="PANTHER" id="PTHR45436:SF5">
    <property type="entry name" value="SENSOR HISTIDINE KINASE TRCS"/>
    <property type="match status" value="1"/>
</dbReference>
<evidence type="ECO:0000256" key="5">
    <source>
        <dbReference type="ARBA" id="ARBA00022777"/>
    </source>
</evidence>
<name>A0ABW1G5Q4_9ACTN</name>
<evidence type="ECO:0000259" key="7">
    <source>
        <dbReference type="Pfam" id="PF02518"/>
    </source>
</evidence>
<evidence type="ECO:0000256" key="4">
    <source>
        <dbReference type="ARBA" id="ARBA00022679"/>
    </source>
</evidence>
<feature type="domain" description="Nitrate/nitrite sensing protein" evidence="8">
    <location>
        <begin position="35"/>
        <end position="267"/>
    </location>
</feature>
<dbReference type="EC" id="2.7.13.3" evidence="2"/>
<dbReference type="Proteomes" id="UP001596174">
    <property type="component" value="Unassembled WGS sequence"/>
</dbReference>
<evidence type="ECO:0000256" key="3">
    <source>
        <dbReference type="ARBA" id="ARBA00022553"/>
    </source>
</evidence>
<dbReference type="SUPFAM" id="SSF55874">
    <property type="entry name" value="ATPase domain of HSP90 chaperone/DNA topoisomerase II/histidine kinase"/>
    <property type="match status" value="1"/>
</dbReference>
<reference evidence="10" key="1">
    <citation type="journal article" date="2019" name="Int. J. Syst. Evol. Microbiol.">
        <title>The Global Catalogue of Microorganisms (GCM) 10K type strain sequencing project: providing services to taxonomists for standard genome sequencing and annotation.</title>
        <authorList>
            <consortium name="The Broad Institute Genomics Platform"/>
            <consortium name="The Broad Institute Genome Sequencing Center for Infectious Disease"/>
            <person name="Wu L."/>
            <person name="Ma J."/>
        </authorList>
    </citation>
    <scope>NUCLEOTIDE SEQUENCE [LARGE SCALE GENOMIC DNA]</scope>
    <source>
        <strain evidence="10">JCM 4816</strain>
    </source>
</reference>
<organism evidence="9 10">
    <name type="scientific">Streptacidiphilus monticola</name>
    <dbReference type="NCBI Taxonomy" id="2161674"/>
    <lineage>
        <taxon>Bacteria</taxon>
        <taxon>Bacillati</taxon>
        <taxon>Actinomycetota</taxon>
        <taxon>Actinomycetes</taxon>
        <taxon>Kitasatosporales</taxon>
        <taxon>Streptomycetaceae</taxon>
        <taxon>Streptacidiphilus</taxon>
    </lineage>
</organism>
<dbReference type="Gene3D" id="6.10.340.10">
    <property type="match status" value="1"/>
</dbReference>
<dbReference type="InterPro" id="IPR003594">
    <property type="entry name" value="HATPase_dom"/>
</dbReference>
<keyword evidence="3" id="KW-0597">Phosphoprotein</keyword>
<comment type="caution">
    <text evidence="9">The sequence shown here is derived from an EMBL/GenBank/DDBJ whole genome shotgun (WGS) entry which is preliminary data.</text>
</comment>
<evidence type="ECO:0000256" key="2">
    <source>
        <dbReference type="ARBA" id="ARBA00012438"/>
    </source>
</evidence>
<evidence type="ECO:0000259" key="8">
    <source>
        <dbReference type="Pfam" id="PF08376"/>
    </source>
</evidence>
<feature type="compositionally biased region" description="Basic and acidic residues" evidence="6">
    <location>
        <begin position="713"/>
        <end position="726"/>
    </location>
</feature>
<dbReference type="EMBL" id="JBHSQJ010000075">
    <property type="protein sequence ID" value="MFC5909265.1"/>
    <property type="molecule type" value="Genomic_DNA"/>
</dbReference>
<dbReference type="PANTHER" id="PTHR45436">
    <property type="entry name" value="SENSOR HISTIDINE KINASE YKOH"/>
    <property type="match status" value="1"/>
</dbReference>
<evidence type="ECO:0000313" key="10">
    <source>
        <dbReference type="Proteomes" id="UP001596174"/>
    </source>
</evidence>
<dbReference type="InterPro" id="IPR050428">
    <property type="entry name" value="TCS_sensor_his_kinase"/>
</dbReference>
<feature type="compositionally biased region" description="Polar residues" evidence="6">
    <location>
        <begin position="727"/>
        <end position="740"/>
    </location>
</feature>
<feature type="compositionally biased region" description="Low complexity" evidence="6">
    <location>
        <begin position="676"/>
        <end position="692"/>
    </location>
</feature>
<dbReference type="Pfam" id="PF08376">
    <property type="entry name" value="NIT"/>
    <property type="match status" value="1"/>
</dbReference>
<evidence type="ECO:0000256" key="1">
    <source>
        <dbReference type="ARBA" id="ARBA00000085"/>
    </source>
</evidence>
<proteinExistence type="predicted"/>
<dbReference type="RefSeq" id="WP_380584899.1">
    <property type="nucleotide sequence ID" value="NZ_JBHSQJ010000075.1"/>
</dbReference>
<evidence type="ECO:0000313" key="9">
    <source>
        <dbReference type="EMBL" id="MFC5909265.1"/>
    </source>
</evidence>
<keyword evidence="5" id="KW-0418">Kinase</keyword>
<feature type="region of interest" description="Disordered" evidence="6">
    <location>
        <begin position="676"/>
        <end position="765"/>
    </location>
</feature>
<dbReference type="Gene3D" id="3.30.565.10">
    <property type="entry name" value="Histidine kinase-like ATPase, C-terminal domain"/>
    <property type="match status" value="1"/>
</dbReference>
<dbReference type="InterPro" id="IPR036890">
    <property type="entry name" value="HATPase_C_sf"/>
</dbReference>
<keyword evidence="10" id="KW-1185">Reference proteome</keyword>
<feature type="domain" description="Histidine kinase/HSP90-like ATPase" evidence="7">
    <location>
        <begin position="491"/>
        <end position="594"/>
    </location>
</feature>
<accession>A0ABW1G5Q4</accession>
<dbReference type="InterPro" id="IPR013587">
    <property type="entry name" value="Nitrate/nitrite_sensing"/>
</dbReference>
<comment type="catalytic activity">
    <reaction evidence="1">
        <text>ATP + protein L-histidine = ADP + protein N-phospho-L-histidine.</text>
        <dbReference type="EC" id="2.7.13.3"/>
    </reaction>
</comment>